<dbReference type="RefSeq" id="WP_162865737.1">
    <property type="nucleotide sequence ID" value="NZ_CP031163.1"/>
</dbReference>
<protein>
    <submittedName>
        <fullName evidence="3">Uncharacterized protein</fullName>
    </submittedName>
</protein>
<keyword evidence="3" id="KW-0614">Plasmid</keyword>
<feature type="compositionally biased region" description="Polar residues" evidence="1">
    <location>
        <begin position="208"/>
        <end position="223"/>
    </location>
</feature>
<keyword evidence="2" id="KW-0732">Signal</keyword>
<geneLocation type="plasmid" evidence="4">
    <name>pdrdi</name>
</geneLocation>
<feature type="region of interest" description="Disordered" evidence="1">
    <location>
        <begin position="307"/>
        <end position="327"/>
    </location>
</feature>
<proteinExistence type="predicted"/>
<dbReference type="EMBL" id="CP031163">
    <property type="protein sequence ID" value="AXH00670.1"/>
    <property type="molecule type" value="Genomic_DNA"/>
</dbReference>
<evidence type="ECO:0000256" key="1">
    <source>
        <dbReference type="SAM" id="MobiDB-lite"/>
    </source>
</evidence>
<feature type="chain" id="PRO_5017030332" evidence="2">
    <location>
        <begin position="21"/>
        <end position="327"/>
    </location>
</feature>
<evidence type="ECO:0000256" key="2">
    <source>
        <dbReference type="SAM" id="SignalP"/>
    </source>
</evidence>
<dbReference type="Proteomes" id="UP000253744">
    <property type="component" value="Plasmid pDrdI"/>
</dbReference>
<dbReference type="KEGG" id="dwu:DVJ83_16070"/>
<feature type="compositionally biased region" description="Low complexity" evidence="1">
    <location>
        <begin position="171"/>
        <end position="194"/>
    </location>
</feature>
<feature type="compositionally biased region" description="Polar residues" evidence="1">
    <location>
        <begin position="145"/>
        <end position="170"/>
    </location>
</feature>
<name>A0A345ILU7_9DEIO</name>
<feature type="signal peptide" evidence="2">
    <location>
        <begin position="1"/>
        <end position="20"/>
    </location>
</feature>
<gene>
    <name evidence="3" type="ORF">DVJ83_16070</name>
</gene>
<feature type="region of interest" description="Disordered" evidence="1">
    <location>
        <begin position="141"/>
        <end position="223"/>
    </location>
</feature>
<organism evidence="3 4">
    <name type="scientific">Deinococcus wulumuqiensis</name>
    <dbReference type="NCBI Taxonomy" id="980427"/>
    <lineage>
        <taxon>Bacteria</taxon>
        <taxon>Thermotogati</taxon>
        <taxon>Deinococcota</taxon>
        <taxon>Deinococci</taxon>
        <taxon>Deinococcales</taxon>
        <taxon>Deinococcaceae</taxon>
        <taxon>Deinococcus</taxon>
    </lineage>
</organism>
<accession>A0A345ILU7</accession>
<evidence type="ECO:0000313" key="3">
    <source>
        <dbReference type="EMBL" id="AXH00670.1"/>
    </source>
</evidence>
<sequence length="327" mass="34657">MKKIVLTLGALCLASLSAFAPAGAQTLPPPVPQKSTYMGDNITRVYNAEDLQKSYAKLDVSMGQIWVITMPDTVTDVITSREGVMQFSKRGQRVVLGALASSGTYPMLVMTQDSVYFFQVTLRPSGGSNGSVRNIIVQPKEQEMDSSFPSSAAQPRSTSVMPSTTAQPVQASASKPTAAPTPAPVRSTPATPAPVRSTPATPAPVKSTPATPTPFTSKPATQNLSSQLELRALSSGGRMMLYYKVTNRSTSVLTFDERALRAYNKAGKPLTLMPTKTTFRVTPGKSQIGQIPVQGADAQGNLRVSWQGRSDSGGKSDIAASVSIENL</sequence>
<dbReference type="AlphaFoldDB" id="A0A345ILU7"/>
<reference evidence="3 4" key="1">
    <citation type="submission" date="2018-07" db="EMBL/GenBank/DDBJ databases">
        <title>Complete Genome and Methylome Analysis of Deinococcus wulumuqiensis NEB 479.</title>
        <authorList>
            <person name="Fomenkov A."/>
            <person name="Luyten Y."/>
            <person name="Vincze T."/>
            <person name="Anton B.P."/>
            <person name="Clark T."/>
            <person name="Roberts R.J."/>
            <person name="Morgan R.D."/>
        </authorList>
    </citation>
    <scope>NUCLEOTIDE SEQUENCE [LARGE SCALE GENOMIC DNA]</scope>
    <source>
        <strain evidence="3 4">NEB 479</strain>
        <plasmid evidence="4">Plasmid pdrdi</plasmid>
    </source>
</reference>
<evidence type="ECO:0000313" key="4">
    <source>
        <dbReference type="Proteomes" id="UP000253744"/>
    </source>
</evidence>